<dbReference type="RefSeq" id="WP_226385499.1">
    <property type="nucleotide sequence ID" value="NZ_JADCKA010000010.1"/>
</dbReference>
<evidence type="ECO:0000313" key="3">
    <source>
        <dbReference type="Proteomes" id="UP001516588"/>
    </source>
</evidence>
<dbReference type="PANTHER" id="PTHR40517:SF1">
    <property type="entry name" value="METAL-DEPENDENT PHOSPHOHYDROLASE, HD SUPERFAMILY-RELATED"/>
    <property type="match status" value="1"/>
</dbReference>
<keyword evidence="3" id="KW-1185">Reference proteome</keyword>
<feature type="domain" description="HD/PDEase" evidence="1">
    <location>
        <begin position="35"/>
        <end position="150"/>
    </location>
</feature>
<dbReference type="InterPro" id="IPR039967">
    <property type="entry name" value="MJ1020-like"/>
</dbReference>
<dbReference type="InterPro" id="IPR003607">
    <property type="entry name" value="HD/PDEase_dom"/>
</dbReference>
<evidence type="ECO:0000313" key="2">
    <source>
        <dbReference type="EMBL" id="MBE5035850.1"/>
    </source>
</evidence>
<comment type="caution">
    <text evidence="2">The sequence shown here is derived from an EMBL/GenBank/DDBJ whole genome shotgun (WGS) entry which is preliminary data.</text>
</comment>
<accession>A0ABR9QY88</accession>
<dbReference type="EMBL" id="JADCKA010000010">
    <property type="protein sequence ID" value="MBE5035850.1"/>
    <property type="molecule type" value="Genomic_DNA"/>
</dbReference>
<protein>
    <submittedName>
        <fullName evidence="2">HD domain-containing protein</fullName>
    </submittedName>
</protein>
<gene>
    <name evidence="2" type="ORF">INF20_06125</name>
</gene>
<dbReference type="SMART" id="SM00471">
    <property type="entry name" value="HDc"/>
    <property type="match status" value="1"/>
</dbReference>
<name>A0ABR9QY88_9FIRM</name>
<dbReference type="Gene3D" id="1.10.3210.10">
    <property type="entry name" value="Hypothetical protein af1432"/>
    <property type="match status" value="1"/>
</dbReference>
<organism evidence="2 3">
    <name type="scientific">Gallibacter intestinalis</name>
    <dbReference type="NCBI Taxonomy" id="2779356"/>
    <lineage>
        <taxon>Bacteria</taxon>
        <taxon>Bacillati</taxon>
        <taxon>Bacillota</taxon>
        <taxon>Clostridia</taxon>
        <taxon>Eubacteriales</taxon>
        <taxon>Eubacteriaceae</taxon>
        <taxon>Gallibacter</taxon>
    </lineage>
</organism>
<reference evidence="2 3" key="1">
    <citation type="submission" date="2020-10" db="EMBL/GenBank/DDBJ databases">
        <title>ChiBAC.</title>
        <authorList>
            <person name="Zenner C."/>
            <person name="Hitch T.C.A."/>
            <person name="Clavel T."/>
        </authorList>
    </citation>
    <scope>NUCLEOTIDE SEQUENCE [LARGE SCALE GENOMIC DNA]</scope>
    <source>
        <strain evidence="2 3">DSM 108706</strain>
    </source>
</reference>
<proteinExistence type="predicted"/>
<dbReference type="PANTHER" id="PTHR40517">
    <property type="entry name" value="METAL-DEPENDENT PHOSPHOHYDROLASE, HD SUPERFAMILY-RELATED"/>
    <property type="match status" value="1"/>
</dbReference>
<dbReference type="InterPro" id="IPR006674">
    <property type="entry name" value="HD_domain"/>
</dbReference>
<dbReference type="Proteomes" id="UP001516588">
    <property type="component" value="Unassembled WGS sequence"/>
</dbReference>
<evidence type="ECO:0000259" key="1">
    <source>
        <dbReference type="SMART" id="SM00471"/>
    </source>
</evidence>
<sequence length="225" mass="25293">MADKKNKITYEVIRENEKINGLLEKGNSVLKEIGYTEHSKKHAAKVAHRAGEILEALGYSGHIVELAKIAGYMHDIGNSINRHAHAQSGAILAYTILNEMKMPFDDILTIVTAIGHHDEETGTAVDVVSAALILADKTDVRRNRVQNPVISGFDIHDRVNYAALNSSLKFRQDKKIIQMELELDDSMCTVMDYFEIFLQRMMMCRRASEVLGYKFKLIANGNKLC</sequence>
<dbReference type="Pfam" id="PF01966">
    <property type="entry name" value="HD"/>
    <property type="match status" value="1"/>
</dbReference>
<dbReference type="CDD" id="cd00077">
    <property type="entry name" value="HDc"/>
    <property type="match status" value="1"/>
</dbReference>
<dbReference type="SUPFAM" id="SSF109604">
    <property type="entry name" value="HD-domain/PDEase-like"/>
    <property type="match status" value="1"/>
</dbReference>